<keyword evidence="2" id="KW-0812">Transmembrane</keyword>
<protein>
    <submittedName>
        <fullName evidence="3">Uncharacterized protein</fullName>
    </submittedName>
</protein>
<evidence type="ECO:0000256" key="1">
    <source>
        <dbReference type="SAM" id="MobiDB-lite"/>
    </source>
</evidence>
<evidence type="ECO:0000313" key="4">
    <source>
        <dbReference type="Proteomes" id="UP001652542"/>
    </source>
</evidence>
<dbReference type="Proteomes" id="UP001652542">
    <property type="component" value="Unassembled WGS sequence"/>
</dbReference>
<proteinExistence type="predicted"/>
<evidence type="ECO:0000313" key="3">
    <source>
        <dbReference type="EMBL" id="MCV2870619.1"/>
    </source>
</evidence>
<sequence>MLDLIFGLLGGLWPYLVAAGAAVAAIATAYLKGGADRDRKRETQAVKRRLQTITKREELEHDAETQDDAGLVDRLTRR</sequence>
<reference evidence="3 4" key="1">
    <citation type="submission" date="2022-10" db="EMBL/GenBank/DDBJ databases">
        <title>Defluviimonas sp. nov., isolated from ocean surface water.</title>
        <authorList>
            <person name="He W."/>
            <person name="Wang L."/>
            <person name="Zhang D.-F."/>
        </authorList>
    </citation>
    <scope>NUCLEOTIDE SEQUENCE [LARGE SCALE GENOMIC DNA]</scope>
    <source>
        <strain evidence="3 4">WL0002</strain>
    </source>
</reference>
<dbReference type="RefSeq" id="WP_263736297.1">
    <property type="nucleotide sequence ID" value="NZ_JAOWKY010000008.1"/>
</dbReference>
<keyword evidence="2" id="KW-1133">Transmembrane helix</keyword>
<comment type="caution">
    <text evidence="3">The sequence shown here is derived from an EMBL/GenBank/DDBJ whole genome shotgun (WGS) entry which is preliminary data.</text>
</comment>
<organism evidence="3 4">
    <name type="scientific">Albidovulum marisflavi</name>
    <dbReference type="NCBI Taxonomy" id="2984159"/>
    <lineage>
        <taxon>Bacteria</taxon>
        <taxon>Pseudomonadati</taxon>
        <taxon>Pseudomonadota</taxon>
        <taxon>Alphaproteobacteria</taxon>
        <taxon>Rhodobacterales</taxon>
        <taxon>Paracoccaceae</taxon>
        <taxon>Albidovulum</taxon>
    </lineage>
</organism>
<feature type="transmembrane region" description="Helical" evidence="2">
    <location>
        <begin position="12"/>
        <end position="31"/>
    </location>
</feature>
<keyword evidence="4" id="KW-1185">Reference proteome</keyword>
<keyword evidence="2" id="KW-0472">Membrane</keyword>
<feature type="region of interest" description="Disordered" evidence="1">
    <location>
        <begin position="57"/>
        <end position="78"/>
    </location>
</feature>
<dbReference type="EMBL" id="JAOWKY010000008">
    <property type="protein sequence ID" value="MCV2870619.1"/>
    <property type="molecule type" value="Genomic_DNA"/>
</dbReference>
<name>A0ABT2ZHL6_9RHOB</name>
<evidence type="ECO:0000256" key="2">
    <source>
        <dbReference type="SAM" id="Phobius"/>
    </source>
</evidence>
<gene>
    <name evidence="3" type="ORF">OEW28_18560</name>
</gene>
<accession>A0ABT2ZHL6</accession>